<sequence>MKIVGNRWLFRAKYKSTGEIERFKARLMIKGFMKIYDIQYLEVYSPVVRQDTLGVSLTLAAIWDYEAHQMDVTTAFLNGEIDTELSMEQSEGYIQEGKEDWVFLLFKSIYGLKQAPHTALRDRKKKEEEKELLTAKSKAVEEKWTSVNSGHFAFV</sequence>
<dbReference type="EMBL" id="NBNE01000323">
    <property type="protein sequence ID" value="OWZ20447.1"/>
    <property type="molecule type" value="Genomic_DNA"/>
</dbReference>
<feature type="domain" description="Reverse transcriptase Ty1/copia-type" evidence="1">
    <location>
        <begin position="2"/>
        <end position="118"/>
    </location>
</feature>
<name>A0A225WTR6_9STRA</name>
<dbReference type="AlphaFoldDB" id="A0A225WTR6"/>
<comment type="caution">
    <text evidence="2">The sequence shown here is derived from an EMBL/GenBank/DDBJ whole genome shotgun (WGS) entry which is preliminary data.</text>
</comment>
<reference evidence="3" key="1">
    <citation type="submission" date="2017-03" db="EMBL/GenBank/DDBJ databases">
        <title>Phytopthora megakarya and P. palmivora, two closely related causual agents of cacao black pod achieved similar genome size and gene model numbers by different mechanisms.</title>
        <authorList>
            <person name="Ali S."/>
            <person name="Shao J."/>
            <person name="Larry D.J."/>
            <person name="Kronmiller B."/>
            <person name="Shen D."/>
            <person name="Strem M.D."/>
            <person name="Melnick R.L."/>
            <person name="Guiltinan M.J."/>
            <person name="Tyler B.M."/>
            <person name="Meinhardt L.W."/>
            <person name="Bailey B.A."/>
        </authorList>
    </citation>
    <scope>NUCLEOTIDE SEQUENCE [LARGE SCALE GENOMIC DNA]</scope>
    <source>
        <strain evidence="3">zdho120</strain>
    </source>
</reference>
<evidence type="ECO:0000313" key="2">
    <source>
        <dbReference type="EMBL" id="OWZ20447.1"/>
    </source>
</evidence>
<dbReference type="OrthoDB" id="122357at2759"/>
<keyword evidence="3" id="KW-1185">Reference proteome</keyword>
<protein>
    <submittedName>
        <fullName evidence="2">Integrase, catalytic core protein</fullName>
    </submittedName>
</protein>
<evidence type="ECO:0000259" key="1">
    <source>
        <dbReference type="Pfam" id="PF07727"/>
    </source>
</evidence>
<dbReference type="Proteomes" id="UP000198211">
    <property type="component" value="Unassembled WGS sequence"/>
</dbReference>
<dbReference type="Pfam" id="PF07727">
    <property type="entry name" value="RVT_2"/>
    <property type="match status" value="1"/>
</dbReference>
<evidence type="ECO:0000313" key="3">
    <source>
        <dbReference type="Proteomes" id="UP000198211"/>
    </source>
</evidence>
<accession>A0A225WTR6</accession>
<organism evidence="2 3">
    <name type="scientific">Phytophthora megakarya</name>
    <dbReference type="NCBI Taxonomy" id="4795"/>
    <lineage>
        <taxon>Eukaryota</taxon>
        <taxon>Sar</taxon>
        <taxon>Stramenopiles</taxon>
        <taxon>Oomycota</taxon>
        <taxon>Peronosporomycetes</taxon>
        <taxon>Peronosporales</taxon>
        <taxon>Peronosporaceae</taxon>
        <taxon>Phytophthora</taxon>
    </lineage>
</organism>
<gene>
    <name evidence="2" type="ORF">PHMEG_0005138</name>
</gene>
<dbReference type="STRING" id="4795.A0A225WTR6"/>
<dbReference type="InterPro" id="IPR013103">
    <property type="entry name" value="RVT_2"/>
</dbReference>
<proteinExistence type="predicted"/>